<feature type="transmembrane region" description="Helical" evidence="7">
    <location>
        <begin position="264"/>
        <end position="285"/>
    </location>
</feature>
<gene>
    <name evidence="8" type="ORF">IT41_17580</name>
    <name evidence="9" type="ORF">SAMN04487972_1335</name>
</gene>
<feature type="transmembrane region" description="Helical" evidence="7">
    <location>
        <begin position="57"/>
        <end position="78"/>
    </location>
</feature>
<reference evidence="8 10" key="1">
    <citation type="submission" date="2014-09" db="EMBL/GenBank/DDBJ databases">
        <authorList>
            <person name="McGinnis J.M."/>
            <person name="Wolfgang W.J."/>
        </authorList>
    </citation>
    <scope>NUCLEOTIDE SEQUENCE [LARGE SCALE GENOMIC DNA]</scope>
    <source>
        <strain evidence="8 10">JCM 14014</strain>
    </source>
</reference>
<protein>
    <submittedName>
        <fullName evidence="9">Membrane protein involved in the export of O-antigen and teichoic acid</fullName>
    </submittedName>
    <submittedName>
        <fullName evidence="8">Polysaccharide biosynthesis protein</fullName>
    </submittedName>
</protein>
<dbReference type="PANTHER" id="PTHR30250:SF10">
    <property type="entry name" value="LIPOPOLYSACCHARIDE BIOSYNTHESIS PROTEIN WZXC"/>
    <property type="match status" value="1"/>
</dbReference>
<evidence type="ECO:0000313" key="8">
    <source>
        <dbReference type="EMBL" id="KGJ02369.1"/>
    </source>
</evidence>
<dbReference type="Proteomes" id="UP000182312">
    <property type="component" value="Unassembled WGS sequence"/>
</dbReference>
<feature type="transmembrane region" description="Helical" evidence="7">
    <location>
        <begin position="189"/>
        <end position="208"/>
    </location>
</feature>
<evidence type="ECO:0000313" key="10">
    <source>
        <dbReference type="Proteomes" id="UP000029846"/>
    </source>
</evidence>
<dbReference type="eggNOG" id="COG2244">
    <property type="taxonomic scope" value="Bacteria"/>
</dbReference>
<evidence type="ECO:0000256" key="5">
    <source>
        <dbReference type="ARBA" id="ARBA00022989"/>
    </source>
</evidence>
<evidence type="ECO:0000256" key="7">
    <source>
        <dbReference type="SAM" id="Phobius"/>
    </source>
</evidence>
<organism evidence="8 10">
    <name type="scientific">Paracoccus halophilus</name>
    <dbReference type="NCBI Taxonomy" id="376733"/>
    <lineage>
        <taxon>Bacteria</taxon>
        <taxon>Pseudomonadati</taxon>
        <taxon>Pseudomonadota</taxon>
        <taxon>Alphaproteobacteria</taxon>
        <taxon>Rhodobacterales</taxon>
        <taxon>Paracoccaceae</taxon>
        <taxon>Paracoccus</taxon>
    </lineage>
</organism>
<evidence type="ECO:0000256" key="2">
    <source>
        <dbReference type="ARBA" id="ARBA00007430"/>
    </source>
</evidence>
<feature type="transmembrane region" description="Helical" evidence="7">
    <location>
        <begin position="128"/>
        <end position="145"/>
    </location>
</feature>
<proteinExistence type="inferred from homology"/>
<feature type="transmembrane region" description="Helical" evidence="7">
    <location>
        <begin position="228"/>
        <end position="244"/>
    </location>
</feature>
<feature type="transmembrane region" description="Helical" evidence="7">
    <location>
        <begin position="337"/>
        <end position="360"/>
    </location>
</feature>
<dbReference type="GO" id="GO:0005886">
    <property type="term" value="C:plasma membrane"/>
    <property type="evidence" value="ECO:0007669"/>
    <property type="project" value="UniProtKB-SubCell"/>
</dbReference>
<keyword evidence="6 7" id="KW-0472">Membrane</keyword>
<dbReference type="EMBL" id="FOJO01000033">
    <property type="protein sequence ID" value="SFA61070.1"/>
    <property type="molecule type" value="Genomic_DNA"/>
</dbReference>
<feature type="transmembrane region" description="Helical" evidence="7">
    <location>
        <begin position="102"/>
        <end position="122"/>
    </location>
</feature>
<feature type="transmembrane region" description="Helical" evidence="7">
    <location>
        <begin position="306"/>
        <end position="325"/>
    </location>
</feature>
<feature type="transmembrane region" description="Helical" evidence="7">
    <location>
        <begin position="166"/>
        <end position="183"/>
    </location>
</feature>
<dbReference type="OrthoDB" id="7605542at2"/>
<reference evidence="8 10" key="2">
    <citation type="submission" date="2014-10" db="EMBL/GenBank/DDBJ databases">
        <title>Paracoccus sanguinis sp. nov., isolated from clinical specimens of New York State patients.</title>
        <authorList>
            <person name="Mingle L.A."/>
            <person name="Cole J.A."/>
            <person name="Lapierre P."/>
            <person name="Musser K.A."/>
        </authorList>
    </citation>
    <scope>NUCLEOTIDE SEQUENCE [LARGE SCALE GENOMIC DNA]</scope>
    <source>
        <strain evidence="8 10">JCM 14014</strain>
    </source>
</reference>
<keyword evidence="5 7" id="KW-1133">Transmembrane helix</keyword>
<dbReference type="InterPro" id="IPR050833">
    <property type="entry name" value="Poly_Biosynth_Transport"/>
</dbReference>
<comment type="similarity">
    <text evidence="2">Belongs to the polysaccharide synthase family.</text>
</comment>
<evidence type="ECO:0000313" key="9">
    <source>
        <dbReference type="EMBL" id="SFA61070.1"/>
    </source>
</evidence>
<keyword evidence="10" id="KW-1185">Reference proteome</keyword>
<dbReference type="Proteomes" id="UP000029846">
    <property type="component" value="Unassembled WGS sequence"/>
</dbReference>
<keyword evidence="4 7" id="KW-0812">Transmembrane</keyword>
<dbReference type="STRING" id="376733.SAMN04487972_1335"/>
<evidence type="ECO:0000256" key="3">
    <source>
        <dbReference type="ARBA" id="ARBA00022475"/>
    </source>
</evidence>
<dbReference type="RefSeq" id="WP_036743643.1">
    <property type="nucleotide sequence ID" value="NZ_FOJO01000033.1"/>
</dbReference>
<feature type="transmembrane region" description="Helical" evidence="7">
    <location>
        <begin position="372"/>
        <end position="395"/>
    </location>
</feature>
<dbReference type="PANTHER" id="PTHR30250">
    <property type="entry name" value="PST FAMILY PREDICTED COLANIC ACID TRANSPORTER"/>
    <property type="match status" value="1"/>
</dbReference>
<evidence type="ECO:0000313" key="11">
    <source>
        <dbReference type="Proteomes" id="UP000182312"/>
    </source>
</evidence>
<keyword evidence="3" id="KW-1003">Cell membrane</keyword>
<reference evidence="9 11" key="3">
    <citation type="submission" date="2016-10" db="EMBL/GenBank/DDBJ databases">
        <authorList>
            <person name="de Groot N.N."/>
        </authorList>
    </citation>
    <scope>NUCLEOTIDE SEQUENCE [LARGE SCALE GENOMIC DNA]</scope>
    <source>
        <strain evidence="9 11">CGMCC 1.6117</strain>
    </source>
</reference>
<comment type="subcellular location">
    <subcellularLocation>
        <location evidence="1">Cell membrane</location>
        <topology evidence="1">Multi-pass membrane protein</topology>
    </subcellularLocation>
</comment>
<dbReference type="Pfam" id="PF13440">
    <property type="entry name" value="Polysacc_synt_3"/>
    <property type="match status" value="1"/>
</dbReference>
<name>A0A099EVT0_9RHOB</name>
<evidence type="ECO:0000256" key="1">
    <source>
        <dbReference type="ARBA" id="ARBA00004651"/>
    </source>
</evidence>
<feature type="transmembrane region" description="Helical" evidence="7">
    <location>
        <begin position="431"/>
        <end position="448"/>
    </location>
</feature>
<accession>A0A099EVT0</accession>
<dbReference type="EMBL" id="JRKN01000039">
    <property type="protein sequence ID" value="KGJ02369.1"/>
    <property type="molecule type" value="Genomic_DNA"/>
</dbReference>
<sequence>MAADRGGEAVTASAPEKSFASRALGSGAWSMANFGLGQIMRLASNLILTRILSPEDFGLMALVTSFLIGLTMFSDMGFGPSIMQSKRGDDPAFLDTIWTLKIIRGFLIFLAATAMAWPLAWFYDAPQFAWVFPVAASSLIVGGFFPTRIDSATRHLMLGRLTMVELGNQLIGILLTIAAALILQSVWALVWGNVLGAFAQLLMFHLFLPGHRNRLRMEPEARAEVMKFGKWIFFSTICGFLLFQGDRIVLGRVLTLEQLGIYNIGLFLATVPTMLGTSIAARLFIPMYRQHPPADGAENRRILARTRAWLTALLLTVAVILAWAGPPLVELLYDPRYADAGGILVAIACIQMIQIIPISYEYAALAQADSRGFFVMQSSRAVIYFLLVTVGAFLYGLPGLLAGQALAQVFCYPVTVWLARQHQAWDPRHDLIAVVLAGVAASLSFGLHRDAIMAALLP</sequence>
<evidence type="ECO:0000256" key="6">
    <source>
        <dbReference type="ARBA" id="ARBA00023136"/>
    </source>
</evidence>
<dbReference type="AlphaFoldDB" id="A0A099EVT0"/>
<evidence type="ECO:0000256" key="4">
    <source>
        <dbReference type="ARBA" id="ARBA00022692"/>
    </source>
</evidence>